<dbReference type="OMA" id="MAKTVKH"/>
<dbReference type="OrthoDB" id="346839at2759"/>
<organism evidence="2 3">
    <name type="scientific">Arthroderma otae (strain ATCC MYA-4605 / CBS 113480)</name>
    <name type="common">Microsporum canis</name>
    <dbReference type="NCBI Taxonomy" id="554155"/>
    <lineage>
        <taxon>Eukaryota</taxon>
        <taxon>Fungi</taxon>
        <taxon>Dikarya</taxon>
        <taxon>Ascomycota</taxon>
        <taxon>Pezizomycotina</taxon>
        <taxon>Eurotiomycetes</taxon>
        <taxon>Eurotiomycetidae</taxon>
        <taxon>Onygenales</taxon>
        <taxon>Arthrodermataceae</taxon>
        <taxon>Microsporum</taxon>
    </lineage>
</organism>
<accession>C5FKA1</accession>
<protein>
    <submittedName>
        <fullName evidence="2">Uncharacterized protein</fullName>
    </submittedName>
</protein>
<dbReference type="HOGENOM" id="CLU_158071_0_0_1"/>
<proteinExistence type="predicted"/>
<feature type="compositionally biased region" description="Low complexity" evidence="1">
    <location>
        <begin position="29"/>
        <end position="41"/>
    </location>
</feature>
<dbReference type="STRING" id="554155.C5FKA1"/>
<feature type="region of interest" description="Disordered" evidence="1">
    <location>
        <begin position="1"/>
        <end position="59"/>
    </location>
</feature>
<sequence>MSGKLDKSLDEILSTRRQARRTNQRRPAAKAAKAAPVGGVRKSTRQAKPTSKAIPAGPAVGSGEGKIIVSGLVSQTSLSCFTHASLASSFENPADVNEANIKVC</sequence>
<dbReference type="EMBL" id="DS995703">
    <property type="protein sequence ID" value="EEQ30123.1"/>
    <property type="molecule type" value="Genomic_DNA"/>
</dbReference>
<dbReference type="RefSeq" id="XP_002847436.1">
    <property type="nucleotide sequence ID" value="XM_002847390.1"/>
</dbReference>
<feature type="compositionally biased region" description="Basic and acidic residues" evidence="1">
    <location>
        <begin position="1"/>
        <end position="14"/>
    </location>
</feature>
<dbReference type="VEuPathDB" id="FungiDB:MCYG_02942"/>
<dbReference type="AlphaFoldDB" id="C5FKA1"/>
<feature type="compositionally biased region" description="Basic residues" evidence="1">
    <location>
        <begin position="17"/>
        <end position="28"/>
    </location>
</feature>
<dbReference type="GeneID" id="9224882"/>
<evidence type="ECO:0000313" key="3">
    <source>
        <dbReference type="Proteomes" id="UP000002035"/>
    </source>
</evidence>
<gene>
    <name evidence="2" type="ORF">MCYG_02942</name>
</gene>
<dbReference type="eggNOG" id="ENOG502SYTP">
    <property type="taxonomic scope" value="Eukaryota"/>
</dbReference>
<dbReference type="Proteomes" id="UP000002035">
    <property type="component" value="Unassembled WGS sequence"/>
</dbReference>
<reference evidence="3" key="1">
    <citation type="journal article" date="2012" name="MBio">
        <title>Comparative genome analysis of Trichophyton rubrum and related dermatophytes reveals candidate genes involved in infection.</title>
        <authorList>
            <person name="Martinez D.A."/>
            <person name="Oliver B.G."/>
            <person name="Graeser Y."/>
            <person name="Goldberg J.M."/>
            <person name="Li W."/>
            <person name="Martinez-Rossi N.M."/>
            <person name="Monod M."/>
            <person name="Shelest E."/>
            <person name="Barton R.C."/>
            <person name="Birch E."/>
            <person name="Brakhage A.A."/>
            <person name="Chen Z."/>
            <person name="Gurr S.J."/>
            <person name="Heiman D."/>
            <person name="Heitman J."/>
            <person name="Kosti I."/>
            <person name="Rossi A."/>
            <person name="Saif S."/>
            <person name="Samalova M."/>
            <person name="Saunders C.W."/>
            <person name="Shea T."/>
            <person name="Summerbell R.C."/>
            <person name="Xu J."/>
            <person name="Young S."/>
            <person name="Zeng Q."/>
            <person name="Birren B.W."/>
            <person name="Cuomo C.A."/>
            <person name="White T.C."/>
        </authorList>
    </citation>
    <scope>NUCLEOTIDE SEQUENCE [LARGE SCALE GENOMIC DNA]</scope>
    <source>
        <strain evidence="3">ATCC MYA-4605 / CBS 113480</strain>
    </source>
</reference>
<name>C5FKA1_ARTOC</name>
<evidence type="ECO:0000256" key="1">
    <source>
        <dbReference type="SAM" id="MobiDB-lite"/>
    </source>
</evidence>
<evidence type="ECO:0000313" key="2">
    <source>
        <dbReference type="EMBL" id="EEQ30123.1"/>
    </source>
</evidence>
<keyword evidence="3" id="KW-1185">Reference proteome</keyword>